<reference evidence="1" key="1">
    <citation type="submission" date="2020-05" db="EMBL/GenBank/DDBJ databases">
        <title>Mycena genomes resolve the evolution of fungal bioluminescence.</title>
        <authorList>
            <person name="Tsai I.J."/>
        </authorList>
    </citation>
    <scope>NUCLEOTIDE SEQUENCE</scope>
    <source>
        <strain evidence="1">171206Taipei</strain>
    </source>
</reference>
<dbReference type="AlphaFoldDB" id="A0A8H6SB28"/>
<accession>A0A8H6SB28</accession>
<evidence type="ECO:0000313" key="2">
    <source>
        <dbReference type="Proteomes" id="UP000636479"/>
    </source>
</evidence>
<comment type="caution">
    <text evidence="1">The sequence shown here is derived from an EMBL/GenBank/DDBJ whole genome shotgun (WGS) entry which is preliminary data.</text>
</comment>
<protein>
    <submittedName>
        <fullName evidence="1">F-box domain-containing protein</fullName>
    </submittedName>
</protein>
<evidence type="ECO:0000313" key="1">
    <source>
        <dbReference type="EMBL" id="KAF7295687.1"/>
    </source>
</evidence>
<dbReference type="OrthoDB" id="3365698at2759"/>
<sequence length="414" mass="46857">MPPTLPPISAAKTRLAPLDAEPDGAGRKSLLQLIRGFNMFSVLPDEMVLAIFAQYHPRYPDCAPQKGDGSPIQLMLVCRRWRDLVINTSNFWRGLWINEEWSRYRVPTESAREEQDKIDLWLSRAKDHLLSVRLTSEPSARGHNYIVEALSRSRERWEYAELVIWGESDLPLLIGPAPHLRELALDIAGEVPVDGTPFFAYDMTPVLERVVVCLSSPGFSLTLSTDNFVLSQTRWRELPSVTFIRDQMAQIRPFLTSLCAFDSLVHCRMVGSGPFHGYENLNVEEPTKVCHRLQSLILQGHSLGQGFREEREPTMTGYLETFVTPSLLRLQVPEPFLLPDPVETIRRFIGKSKCTLRELCITSSSAEPVEATLRNYLTAFPSIPSIVVKEEDDTWQDPQHYIPGPGLLEGGVVY</sequence>
<keyword evidence="2" id="KW-1185">Reference proteome</keyword>
<dbReference type="EMBL" id="JACAZF010000009">
    <property type="protein sequence ID" value="KAF7295687.1"/>
    <property type="molecule type" value="Genomic_DNA"/>
</dbReference>
<dbReference type="RefSeq" id="XP_037217050.1">
    <property type="nucleotide sequence ID" value="XM_037367656.1"/>
</dbReference>
<dbReference type="GeneID" id="59350172"/>
<organism evidence="1 2">
    <name type="scientific">Mycena indigotica</name>
    <dbReference type="NCBI Taxonomy" id="2126181"/>
    <lineage>
        <taxon>Eukaryota</taxon>
        <taxon>Fungi</taxon>
        <taxon>Dikarya</taxon>
        <taxon>Basidiomycota</taxon>
        <taxon>Agaricomycotina</taxon>
        <taxon>Agaricomycetes</taxon>
        <taxon>Agaricomycetidae</taxon>
        <taxon>Agaricales</taxon>
        <taxon>Marasmiineae</taxon>
        <taxon>Mycenaceae</taxon>
        <taxon>Mycena</taxon>
    </lineage>
</organism>
<dbReference type="Proteomes" id="UP000636479">
    <property type="component" value="Unassembled WGS sequence"/>
</dbReference>
<gene>
    <name evidence="1" type="ORF">MIND_01109000</name>
</gene>
<dbReference type="CDD" id="cd09917">
    <property type="entry name" value="F-box_SF"/>
    <property type="match status" value="1"/>
</dbReference>
<dbReference type="Gene3D" id="1.20.1280.50">
    <property type="match status" value="1"/>
</dbReference>
<name>A0A8H6SB28_9AGAR</name>
<proteinExistence type="predicted"/>